<dbReference type="InterPro" id="IPR001107">
    <property type="entry name" value="Band_7"/>
</dbReference>
<evidence type="ECO:0000256" key="6">
    <source>
        <dbReference type="SAM" id="MobiDB-lite"/>
    </source>
</evidence>
<dbReference type="SUPFAM" id="SSF117892">
    <property type="entry name" value="Band 7/SPFH domain"/>
    <property type="match status" value="1"/>
</dbReference>
<dbReference type="InterPro" id="IPR036013">
    <property type="entry name" value="Band_7/SPFH_dom_sf"/>
</dbReference>
<keyword evidence="7" id="KW-0812">Transmembrane</keyword>
<dbReference type="SMART" id="SM00244">
    <property type="entry name" value="PHB"/>
    <property type="match status" value="1"/>
</dbReference>
<dbReference type="AlphaFoldDB" id="A0AAD8G1R4"/>
<evidence type="ECO:0000256" key="5">
    <source>
        <dbReference type="ARBA" id="ARBA00071670"/>
    </source>
</evidence>
<accession>A0AAD8G1R4</accession>
<comment type="caution">
    <text evidence="9">The sequence shown here is derived from an EMBL/GenBank/DDBJ whole genome shotgun (WGS) entry which is preliminary data.</text>
</comment>
<gene>
    <name evidence="9" type="primary">Nphs2</name>
    <name evidence="9" type="ORF">AOXY_G13962</name>
</gene>
<comment type="function">
    <text evidence="4">Plays a role in the regulation of glomerular permeability, acting probably as a linker between the plasma membrane and the cytoskeleton.</text>
</comment>
<comment type="subcellular location">
    <subcellularLocation>
        <location evidence="1">Membrane</location>
    </subcellularLocation>
</comment>
<dbReference type="Gene3D" id="6.10.250.2090">
    <property type="match status" value="1"/>
</dbReference>
<organism evidence="9 10">
    <name type="scientific">Acipenser oxyrinchus oxyrinchus</name>
    <dbReference type="NCBI Taxonomy" id="40147"/>
    <lineage>
        <taxon>Eukaryota</taxon>
        <taxon>Metazoa</taxon>
        <taxon>Chordata</taxon>
        <taxon>Craniata</taxon>
        <taxon>Vertebrata</taxon>
        <taxon>Euteleostomi</taxon>
        <taxon>Actinopterygii</taxon>
        <taxon>Chondrostei</taxon>
        <taxon>Acipenseriformes</taxon>
        <taxon>Acipenseridae</taxon>
        <taxon>Acipenser</taxon>
    </lineage>
</organism>
<dbReference type="GO" id="GO:0009898">
    <property type="term" value="C:cytoplasmic side of plasma membrane"/>
    <property type="evidence" value="ECO:0007669"/>
    <property type="project" value="UniProtKB-ARBA"/>
</dbReference>
<dbReference type="Pfam" id="PF01145">
    <property type="entry name" value="Band_7"/>
    <property type="match status" value="1"/>
</dbReference>
<keyword evidence="10" id="KW-1185">Reference proteome</keyword>
<evidence type="ECO:0000313" key="9">
    <source>
        <dbReference type="EMBL" id="KAK1165435.1"/>
    </source>
</evidence>
<protein>
    <recommendedName>
        <fullName evidence="5">Podocin</fullName>
    </recommendedName>
</protein>
<feature type="domain" description="Band 7" evidence="8">
    <location>
        <begin position="128"/>
        <end position="287"/>
    </location>
</feature>
<sequence>MEKRSRSTSRSSRSSSRKAKDTGKERAGSLEPRERKRGRSDPRSKRREEGKGQGALASDGKVGSSTVVEVDNVLDSEQDSEPEESAALLDAEGLEEGMKLRTLGFWEWILVIFAVVLIIMFLPVSIWFCVKIVREYERAVIFRLGHLLPGKPRGPGLFFYLPLLDVYHKVDLRVRTFEIPFHEIVTKDLVTLELSAVCYYRLENAPLCLTAVCDSSTALRLLAQSTLKSCLAHRDFTSILLDRKSIAEEVKIALDAVTCRWGMKVERAEIKDLHLPAELQHTLSVEAEAQRLAKIRVIAAEGERAASESLRLAAETLSGSPQALQLRYLQTLHSLASERSCTTILPLPFDLLHLLTHSEGTHTPREQGEPKKDSPML</sequence>
<dbReference type="Gene3D" id="3.30.479.30">
    <property type="entry name" value="Band 7 domain"/>
    <property type="match status" value="1"/>
</dbReference>
<evidence type="ECO:0000256" key="7">
    <source>
        <dbReference type="SAM" id="Phobius"/>
    </source>
</evidence>
<keyword evidence="3 7" id="KW-0472">Membrane</keyword>
<dbReference type="InterPro" id="IPR043202">
    <property type="entry name" value="Band-7_stomatin-like"/>
</dbReference>
<evidence type="ECO:0000256" key="4">
    <source>
        <dbReference type="ARBA" id="ARBA00053394"/>
    </source>
</evidence>
<reference evidence="9" key="1">
    <citation type="submission" date="2022-02" db="EMBL/GenBank/DDBJ databases">
        <title>Atlantic sturgeon de novo genome assembly.</title>
        <authorList>
            <person name="Stock M."/>
            <person name="Klopp C."/>
            <person name="Guiguen Y."/>
            <person name="Cabau C."/>
            <person name="Parinello H."/>
            <person name="Santidrian Yebra-Pimentel E."/>
            <person name="Kuhl H."/>
            <person name="Dirks R.P."/>
            <person name="Guessner J."/>
            <person name="Wuertz S."/>
            <person name="Du K."/>
            <person name="Schartl M."/>
        </authorList>
    </citation>
    <scope>NUCLEOTIDE SEQUENCE</scope>
    <source>
        <strain evidence="9">STURGEONOMICS-FGT-2020</strain>
        <tissue evidence="9">Whole blood</tissue>
    </source>
</reference>
<keyword evidence="7" id="KW-1133">Transmembrane helix</keyword>
<evidence type="ECO:0000313" key="10">
    <source>
        <dbReference type="Proteomes" id="UP001230051"/>
    </source>
</evidence>
<evidence type="ECO:0000256" key="3">
    <source>
        <dbReference type="ARBA" id="ARBA00023136"/>
    </source>
</evidence>
<dbReference type="PRINTS" id="PR00721">
    <property type="entry name" value="STOMATIN"/>
</dbReference>
<name>A0AAD8G1R4_ACIOX</name>
<dbReference type="InterPro" id="IPR001972">
    <property type="entry name" value="Stomatin_HflK_fam"/>
</dbReference>
<dbReference type="Proteomes" id="UP001230051">
    <property type="component" value="Unassembled WGS sequence"/>
</dbReference>
<dbReference type="PANTHER" id="PTHR10264">
    <property type="entry name" value="BAND 7 PROTEIN-RELATED"/>
    <property type="match status" value="1"/>
</dbReference>
<evidence type="ECO:0000259" key="8">
    <source>
        <dbReference type="SMART" id="SM00244"/>
    </source>
</evidence>
<dbReference type="FunFam" id="3.30.479.30:FF:000004">
    <property type="entry name" value="Putative membrane protease family, stomatin"/>
    <property type="match status" value="1"/>
</dbReference>
<dbReference type="EMBL" id="JAGXEW010000012">
    <property type="protein sequence ID" value="KAK1165435.1"/>
    <property type="molecule type" value="Genomic_DNA"/>
</dbReference>
<feature type="region of interest" description="Disordered" evidence="6">
    <location>
        <begin position="1"/>
        <end position="64"/>
    </location>
</feature>
<feature type="compositionally biased region" description="Basic and acidic residues" evidence="6">
    <location>
        <begin position="18"/>
        <end position="51"/>
    </location>
</feature>
<comment type="similarity">
    <text evidence="2">Belongs to the band 7/mec-2 family.</text>
</comment>
<dbReference type="PANTHER" id="PTHR10264:SF127">
    <property type="entry name" value="PODOCIN"/>
    <property type="match status" value="1"/>
</dbReference>
<feature type="transmembrane region" description="Helical" evidence="7">
    <location>
        <begin position="108"/>
        <end position="128"/>
    </location>
</feature>
<evidence type="ECO:0000256" key="1">
    <source>
        <dbReference type="ARBA" id="ARBA00004370"/>
    </source>
</evidence>
<proteinExistence type="inferred from homology"/>
<evidence type="ECO:0000256" key="2">
    <source>
        <dbReference type="ARBA" id="ARBA00008164"/>
    </source>
</evidence>